<comment type="caution">
    <text evidence="2">The sequence shown here is derived from an EMBL/GenBank/DDBJ whole genome shotgun (WGS) entry which is preliminary data.</text>
</comment>
<sequence length="87" mass="9511">MELFNKKGTDHDPDESMEGGTGAGLSRLATNCRMPMDQRVKPIGLVEASSQQLQVLFCNNCWRPVQAPSFADSLVCLRLSSSITVKP</sequence>
<name>A0AAV7FBM3_ARIFI</name>
<keyword evidence="3" id="KW-1185">Reference proteome</keyword>
<feature type="region of interest" description="Disordered" evidence="1">
    <location>
        <begin position="1"/>
        <end position="25"/>
    </location>
</feature>
<protein>
    <submittedName>
        <fullName evidence="2">Uncharacterized protein</fullName>
    </submittedName>
</protein>
<feature type="compositionally biased region" description="Basic and acidic residues" evidence="1">
    <location>
        <begin position="1"/>
        <end position="11"/>
    </location>
</feature>
<accession>A0AAV7FBM3</accession>
<evidence type="ECO:0000256" key="1">
    <source>
        <dbReference type="SAM" id="MobiDB-lite"/>
    </source>
</evidence>
<evidence type="ECO:0000313" key="3">
    <source>
        <dbReference type="Proteomes" id="UP000825729"/>
    </source>
</evidence>
<gene>
    <name evidence="2" type="ORF">H6P81_003108</name>
</gene>
<organism evidence="2 3">
    <name type="scientific">Aristolochia fimbriata</name>
    <name type="common">White veined hardy Dutchman's pipe vine</name>
    <dbReference type="NCBI Taxonomy" id="158543"/>
    <lineage>
        <taxon>Eukaryota</taxon>
        <taxon>Viridiplantae</taxon>
        <taxon>Streptophyta</taxon>
        <taxon>Embryophyta</taxon>
        <taxon>Tracheophyta</taxon>
        <taxon>Spermatophyta</taxon>
        <taxon>Magnoliopsida</taxon>
        <taxon>Magnoliidae</taxon>
        <taxon>Piperales</taxon>
        <taxon>Aristolochiaceae</taxon>
        <taxon>Aristolochia</taxon>
    </lineage>
</organism>
<evidence type="ECO:0000313" key="2">
    <source>
        <dbReference type="EMBL" id="KAG9458600.1"/>
    </source>
</evidence>
<dbReference type="Proteomes" id="UP000825729">
    <property type="component" value="Unassembled WGS sequence"/>
</dbReference>
<proteinExistence type="predicted"/>
<dbReference type="EMBL" id="JAINDJ010000002">
    <property type="protein sequence ID" value="KAG9458600.1"/>
    <property type="molecule type" value="Genomic_DNA"/>
</dbReference>
<reference evidence="2 3" key="1">
    <citation type="submission" date="2021-07" db="EMBL/GenBank/DDBJ databases">
        <title>The Aristolochia fimbriata genome: insights into angiosperm evolution, floral development and chemical biosynthesis.</title>
        <authorList>
            <person name="Jiao Y."/>
        </authorList>
    </citation>
    <scope>NUCLEOTIDE SEQUENCE [LARGE SCALE GENOMIC DNA]</scope>
    <source>
        <strain evidence="2">IBCAS-2021</strain>
        <tissue evidence="2">Leaf</tissue>
    </source>
</reference>
<dbReference type="AlphaFoldDB" id="A0AAV7FBM3"/>